<evidence type="ECO:0000313" key="1">
    <source>
        <dbReference type="EMBL" id="ABY36789.1"/>
    </source>
</evidence>
<gene>
    <name evidence="1" type="ordered locus">Caur_3605</name>
</gene>
<dbReference type="EMBL" id="CP000909">
    <property type="protein sequence ID" value="ABY36789.1"/>
    <property type="molecule type" value="Genomic_DNA"/>
</dbReference>
<dbReference type="KEGG" id="cau:Caur_3605"/>
<dbReference type="HOGENOM" id="CLU_1683430_0_0_0"/>
<keyword evidence="2" id="KW-1185">Reference proteome</keyword>
<proteinExistence type="predicted"/>
<dbReference type="InParanoid" id="A9WAJ9"/>
<accession>A9WAJ9</accession>
<dbReference type="RefSeq" id="WP_012259442.1">
    <property type="nucleotide sequence ID" value="NC_010175.1"/>
</dbReference>
<sequence>MASAQLDLAILAAVVRQVGGESSQVAHVLELFRHRLIADGQQPVQTLYVYRSAGSAERSSAPPGPDAIPSARPRLLLAFLSADAAVGFAQRTGLSRSPRLLTISPARALAVLLQQSGLSALHIAYDDVPASDGLPVGWRLSRTELLAMFAIDSGVV</sequence>
<dbReference type="AlphaFoldDB" id="A9WAJ9"/>
<protein>
    <submittedName>
        <fullName evidence="1">Uncharacterized protein</fullName>
    </submittedName>
</protein>
<organism evidence="1 2">
    <name type="scientific">Chloroflexus aurantiacus (strain ATCC 29366 / DSM 635 / J-10-fl)</name>
    <dbReference type="NCBI Taxonomy" id="324602"/>
    <lineage>
        <taxon>Bacteria</taxon>
        <taxon>Bacillati</taxon>
        <taxon>Chloroflexota</taxon>
        <taxon>Chloroflexia</taxon>
        <taxon>Chloroflexales</taxon>
        <taxon>Chloroflexineae</taxon>
        <taxon>Chloroflexaceae</taxon>
        <taxon>Chloroflexus</taxon>
    </lineage>
</organism>
<evidence type="ECO:0000313" key="2">
    <source>
        <dbReference type="Proteomes" id="UP000002008"/>
    </source>
</evidence>
<dbReference type="Proteomes" id="UP000002008">
    <property type="component" value="Chromosome"/>
</dbReference>
<name>A9WAJ9_CHLAA</name>
<reference evidence="2" key="1">
    <citation type="journal article" date="2011" name="BMC Genomics">
        <title>Complete genome sequence of the filamentous anoxygenic phototrophic bacterium Chloroflexus aurantiacus.</title>
        <authorList>
            <person name="Tang K.H."/>
            <person name="Barry K."/>
            <person name="Chertkov O."/>
            <person name="Dalin E."/>
            <person name="Han C.S."/>
            <person name="Hauser L.J."/>
            <person name="Honchak B.M."/>
            <person name="Karbach L.E."/>
            <person name="Land M.L."/>
            <person name="Lapidus A."/>
            <person name="Larimer F.W."/>
            <person name="Mikhailova N."/>
            <person name="Pitluck S."/>
            <person name="Pierson B.K."/>
            <person name="Blankenship R.E."/>
        </authorList>
    </citation>
    <scope>NUCLEOTIDE SEQUENCE [LARGE SCALE GENOMIC DNA]</scope>
    <source>
        <strain evidence="2">ATCC 29366 / DSM 635 / J-10-fl</strain>
    </source>
</reference>
<dbReference type="PATRIC" id="fig|324602.8.peg.4058"/>
<dbReference type="STRING" id="324602.Caur_3605"/>
<dbReference type="EnsemblBacteria" id="ABY36789">
    <property type="protein sequence ID" value="ABY36789"/>
    <property type="gene ID" value="Caur_3605"/>
</dbReference>